<reference evidence="7" key="1">
    <citation type="journal article" date="2013" name="Genetics">
        <title>The draft genome and transcriptome of Panagrellus redivivus are shaped by the harsh demands of a free-living lifestyle.</title>
        <authorList>
            <person name="Srinivasan J."/>
            <person name="Dillman A.R."/>
            <person name="Macchietto M.G."/>
            <person name="Heikkinen L."/>
            <person name="Lakso M."/>
            <person name="Fracchia K.M."/>
            <person name="Antoshechkin I."/>
            <person name="Mortazavi A."/>
            <person name="Wong G."/>
            <person name="Sternberg P.W."/>
        </authorList>
    </citation>
    <scope>NUCLEOTIDE SEQUENCE [LARGE SCALE GENOMIC DNA]</scope>
    <source>
        <strain evidence="7">MT8872</strain>
    </source>
</reference>
<dbReference type="SUPFAM" id="SSF51905">
    <property type="entry name" value="FAD/NAD(P)-binding domain"/>
    <property type="match status" value="1"/>
</dbReference>
<dbReference type="GO" id="GO:0004499">
    <property type="term" value="F:N,N-dimethylaniline monooxygenase activity"/>
    <property type="evidence" value="ECO:0007669"/>
    <property type="project" value="InterPro"/>
</dbReference>
<dbReference type="Pfam" id="PF00743">
    <property type="entry name" value="FMO-like"/>
    <property type="match status" value="1"/>
</dbReference>
<evidence type="ECO:0000256" key="1">
    <source>
        <dbReference type="ARBA" id="ARBA00009183"/>
    </source>
</evidence>
<name>A0A7E4UXP2_PANRE</name>
<evidence type="ECO:0000256" key="6">
    <source>
        <dbReference type="RuleBase" id="RU361177"/>
    </source>
</evidence>
<dbReference type="InterPro" id="IPR050346">
    <property type="entry name" value="FMO-like"/>
</dbReference>
<comment type="similarity">
    <text evidence="1 6">Belongs to the FMO family.</text>
</comment>
<protein>
    <recommendedName>
        <fullName evidence="6">Flavin-containing monooxygenase</fullName>
        <ecNumber evidence="6">1.-.-.-</ecNumber>
    </recommendedName>
</protein>
<comment type="cofactor">
    <cofactor evidence="6">
        <name>FAD</name>
        <dbReference type="ChEBI" id="CHEBI:57692"/>
    </cofactor>
</comment>
<dbReference type="PRINTS" id="PR00370">
    <property type="entry name" value="FMOXYGENASE"/>
</dbReference>
<dbReference type="GO" id="GO:0050660">
    <property type="term" value="F:flavin adenine dinucleotide binding"/>
    <property type="evidence" value="ECO:0007669"/>
    <property type="project" value="InterPro"/>
</dbReference>
<evidence type="ECO:0000256" key="5">
    <source>
        <dbReference type="ARBA" id="ARBA00023002"/>
    </source>
</evidence>
<accession>A0A7E4UXP2</accession>
<organism evidence="7 8">
    <name type="scientific">Panagrellus redivivus</name>
    <name type="common">Microworm</name>
    <dbReference type="NCBI Taxonomy" id="6233"/>
    <lineage>
        <taxon>Eukaryota</taxon>
        <taxon>Metazoa</taxon>
        <taxon>Ecdysozoa</taxon>
        <taxon>Nematoda</taxon>
        <taxon>Chromadorea</taxon>
        <taxon>Rhabditida</taxon>
        <taxon>Tylenchina</taxon>
        <taxon>Panagrolaimomorpha</taxon>
        <taxon>Panagrolaimoidea</taxon>
        <taxon>Panagrolaimidae</taxon>
        <taxon>Panagrellus</taxon>
    </lineage>
</organism>
<dbReference type="PANTHER" id="PTHR23023">
    <property type="entry name" value="DIMETHYLANILINE MONOOXYGENASE"/>
    <property type="match status" value="1"/>
</dbReference>
<dbReference type="WBParaSite" id="Pan_g13683.t1">
    <property type="protein sequence ID" value="Pan_g13683.t1"/>
    <property type="gene ID" value="Pan_g13683"/>
</dbReference>
<evidence type="ECO:0000256" key="4">
    <source>
        <dbReference type="ARBA" id="ARBA00022857"/>
    </source>
</evidence>
<dbReference type="Gene3D" id="3.50.50.60">
    <property type="entry name" value="FAD/NAD(P)-binding domain"/>
    <property type="match status" value="1"/>
</dbReference>
<keyword evidence="5 6" id="KW-0560">Oxidoreductase</keyword>
<reference evidence="8" key="2">
    <citation type="submission" date="2020-10" db="UniProtKB">
        <authorList>
            <consortium name="WormBaseParasite"/>
        </authorList>
    </citation>
    <scope>IDENTIFICATION</scope>
</reference>
<evidence type="ECO:0000313" key="8">
    <source>
        <dbReference type="WBParaSite" id="Pan_g13683.t1"/>
    </source>
</evidence>
<dbReference type="GO" id="GO:0050661">
    <property type="term" value="F:NADP binding"/>
    <property type="evidence" value="ECO:0007669"/>
    <property type="project" value="InterPro"/>
</dbReference>
<dbReference type="AlphaFoldDB" id="A0A7E4UXP2"/>
<keyword evidence="6" id="KW-0503">Monooxygenase</keyword>
<dbReference type="InterPro" id="IPR000960">
    <property type="entry name" value="Flavin_mOase"/>
</dbReference>
<proteinExistence type="inferred from homology"/>
<dbReference type="InterPro" id="IPR020946">
    <property type="entry name" value="Flavin_mOase-like"/>
</dbReference>
<keyword evidence="4" id="KW-0521">NADP</keyword>
<sequence length="154" mass="17270">MPDKVAIIGAGASGLTAARQAIAYGFEPVIFEKLSDLGGIWRYSENPNVRSVSWSTTNTSSKELSAFSDFAPSEAYSKFMHHTEVLNYLEAYAAHFKLREHIKFDTEVTLVARADDWEQTGDWVITYNDKCNACIMKFKHSNKSFIMSTALVTL</sequence>
<keyword evidence="3 6" id="KW-0274">FAD</keyword>
<keyword evidence="2 6" id="KW-0285">Flavoprotein</keyword>
<dbReference type="EC" id="1.-.-.-" evidence="6"/>
<dbReference type="InterPro" id="IPR036188">
    <property type="entry name" value="FAD/NAD-bd_sf"/>
</dbReference>
<dbReference type="Proteomes" id="UP000492821">
    <property type="component" value="Unassembled WGS sequence"/>
</dbReference>
<evidence type="ECO:0000313" key="7">
    <source>
        <dbReference type="Proteomes" id="UP000492821"/>
    </source>
</evidence>
<evidence type="ECO:0000256" key="3">
    <source>
        <dbReference type="ARBA" id="ARBA00022827"/>
    </source>
</evidence>
<keyword evidence="7" id="KW-1185">Reference proteome</keyword>
<evidence type="ECO:0000256" key="2">
    <source>
        <dbReference type="ARBA" id="ARBA00022630"/>
    </source>
</evidence>